<keyword evidence="3" id="KW-1185">Reference proteome</keyword>
<organism evidence="2 3">
    <name type="scientific">Actinoplanes couchii</name>
    <dbReference type="NCBI Taxonomy" id="403638"/>
    <lineage>
        <taxon>Bacteria</taxon>
        <taxon>Bacillati</taxon>
        <taxon>Actinomycetota</taxon>
        <taxon>Actinomycetes</taxon>
        <taxon>Micromonosporales</taxon>
        <taxon>Micromonosporaceae</taxon>
        <taxon>Actinoplanes</taxon>
    </lineage>
</organism>
<proteinExistence type="predicted"/>
<evidence type="ECO:0000313" key="2">
    <source>
        <dbReference type="EMBL" id="GID59484.1"/>
    </source>
</evidence>
<sequence length="65" mass="6911">MVVIAARDITRLDVTHLDPEPAPGAPAADTASSQSSSDQHQHIAIAVHSNNWGHVGVEHRVVLRA</sequence>
<feature type="compositionally biased region" description="Low complexity" evidence="1">
    <location>
        <begin position="25"/>
        <end position="40"/>
    </location>
</feature>
<comment type="caution">
    <text evidence="2">The sequence shown here is derived from an EMBL/GenBank/DDBJ whole genome shotgun (WGS) entry which is preliminary data.</text>
</comment>
<dbReference type="Proteomes" id="UP000612282">
    <property type="component" value="Unassembled WGS sequence"/>
</dbReference>
<evidence type="ECO:0000256" key="1">
    <source>
        <dbReference type="SAM" id="MobiDB-lite"/>
    </source>
</evidence>
<gene>
    <name evidence="2" type="ORF">Aco03nite_078880</name>
</gene>
<reference evidence="2 3" key="1">
    <citation type="submission" date="2021-01" db="EMBL/GenBank/DDBJ databases">
        <title>Whole genome shotgun sequence of Actinoplanes couchii NBRC 106145.</title>
        <authorList>
            <person name="Komaki H."/>
            <person name="Tamura T."/>
        </authorList>
    </citation>
    <scope>NUCLEOTIDE SEQUENCE [LARGE SCALE GENOMIC DNA]</scope>
    <source>
        <strain evidence="2 3">NBRC 106145</strain>
    </source>
</reference>
<feature type="region of interest" description="Disordered" evidence="1">
    <location>
        <begin position="14"/>
        <end position="40"/>
    </location>
</feature>
<protein>
    <submittedName>
        <fullName evidence="2">Uncharacterized protein</fullName>
    </submittedName>
</protein>
<accession>A0ABQ3XLU1</accession>
<evidence type="ECO:0000313" key="3">
    <source>
        <dbReference type="Proteomes" id="UP000612282"/>
    </source>
</evidence>
<name>A0ABQ3XLU1_9ACTN</name>
<dbReference type="EMBL" id="BOMG01000097">
    <property type="protein sequence ID" value="GID59484.1"/>
    <property type="molecule type" value="Genomic_DNA"/>
</dbReference>